<dbReference type="Gene3D" id="3.40.50.1980">
    <property type="entry name" value="Nitrogenase molybdenum iron protein domain"/>
    <property type="match status" value="3"/>
</dbReference>
<dbReference type="SUPFAM" id="SSF53807">
    <property type="entry name" value="Helical backbone' metal receptor"/>
    <property type="match status" value="1"/>
</dbReference>
<dbReference type="Pfam" id="PF01297">
    <property type="entry name" value="ZnuA"/>
    <property type="match status" value="1"/>
</dbReference>
<keyword evidence="3" id="KW-0732">Signal</keyword>
<dbReference type="GO" id="GO:0046872">
    <property type="term" value="F:metal ion binding"/>
    <property type="evidence" value="ECO:0007669"/>
    <property type="project" value="InterPro"/>
</dbReference>
<accession>A0A285N4U5</accession>
<dbReference type="Proteomes" id="UP000219356">
    <property type="component" value="Unassembled WGS sequence"/>
</dbReference>
<evidence type="ECO:0000313" key="5">
    <source>
        <dbReference type="Proteomes" id="UP000219356"/>
    </source>
</evidence>
<reference evidence="5" key="1">
    <citation type="submission" date="2017-09" db="EMBL/GenBank/DDBJ databases">
        <authorList>
            <person name="Varghese N."/>
            <person name="Submissions S."/>
        </authorList>
    </citation>
    <scope>NUCLEOTIDE SEQUENCE [LARGE SCALE GENOMIC DNA]</scope>
    <source>
        <strain evidence="5">CGMCC 1.8913</strain>
    </source>
</reference>
<dbReference type="OrthoDB" id="9810636at2"/>
<feature type="region of interest" description="Disordered" evidence="2">
    <location>
        <begin position="129"/>
        <end position="185"/>
    </location>
</feature>
<dbReference type="PROSITE" id="PS51257">
    <property type="entry name" value="PROKAR_LIPOPROTEIN"/>
    <property type="match status" value="1"/>
</dbReference>
<dbReference type="GO" id="GO:0030001">
    <property type="term" value="P:metal ion transport"/>
    <property type="evidence" value="ECO:0007669"/>
    <property type="project" value="InterPro"/>
</dbReference>
<gene>
    <name evidence="4" type="ORF">SAMN05421503_0616</name>
</gene>
<organism evidence="4 5">
    <name type="scientific">Terribacillus aidingensis</name>
    <dbReference type="NCBI Taxonomy" id="586416"/>
    <lineage>
        <taxon>Bacteria</taxon>
        <taxon>Bacillati</taxon>
        <taxon>Bacillota</taxon>
        <taxon>Bacilli</taxon>
        <taxon>Bacillales</taxon>
        <taxon>Bacillaceae</taxon>
        <taxon>Terribacillus</taxon>
    </lineage>
</organism>
<dbReference type="STRING" id="586416.GZ22_15020"/>
<feature type="signal peptide" evidence="3">
    <location>
        <begin position="1"/>
        <end position="19"/>
    </location>
</feature>
<dbReference type="AlphaFoldDB" id="A0A285N4U5"/>
<dbReference type="InterPro" id="IPR050492">
    <property type="entry name" value="Bact_metal-bind_prot9"/>
</dbReference>
<dbReference type="InterPro" id="IPR006127">
    <property type="entry name" value="ZnuA-like"/>
</dbReference>
<dbReference type="EMBL" id="OBEK01000001">
    <property type="protein sequence ID" value="SNZ04348.1"/>
    <property type="molecule type" value="Genomic_DNA"/>
</dbReference>
<protein>
    <submittedName>
        <fullName evidence="4">Zinc transport system substrate-binding protein</fullName>
    </submittedName>
</protein>
<feature type="chain" id="PRO_5039268034" evidence="3">
    <location>
        <begin position="20"/>
        <end position="354"/>
    </location>
</feature>
<proteinExistence type="predicted"/>
<dbReference type="RefSeq" id="WP_097039104.1">
    <property type="nucleotide sequence ID" value="NZ_OBEK01000001.1"/>
</dbReference>
<evidence type="ECO:0000256" key="1">
    <source>
        <dbReference type="SAM" id="Coils"/>
    </source>
</evidence>
<keyword evidence="5" id="KW-1185">Reference proteome</keyword>
<keyword evidence="1" id="KW-0175">Coiled coil</keyword>
<dbReference type="PANTHER" id="PTHR42953:SF8">
    <property type="entry name" value="ZINT DOMAIN-CONTAINING PROTEIN"/>
    <property type="match status" value="1"/>
</dbReference>
<evidence type="ECO:0000313" key="4">
    <source>
        <dbReference type="EMBL" id="SNZ04348.1"/>
    </source>
</evidence>
<sequence length="354" mass="39765">MLKKSLFAISTALVLVLLAACSDSGSQDSAEEGKMKIYTTIYPIQYFTEQIGGDQVEVESVLPPGSDAHSFEPTSNQLVNIAKANAFLYSSDELETYAGTIADAIGDEDVTIKQLAGDISLLPFDEEHDHSHEEAAEEEHDHSHEEATEEEHDHSHEEAAEEEHDHSHEEAAEEAHNHGSVDPHYWLDPERAKQMAENIKDTLVELDSDNKAAYEENYTEVAQKLDKLNEKFQQTVEGKENKKIIVSHAAYGYWEDRYGIEQIAITGLSPTNEPSQQELENIIHTAEDNKLNYVLFEQNVSPKVATIVQDEINADVLRIHNLETITDEEVNDGEDYFSLMNNNIETLEQALTNK</sequence>
<evidence type="ECO:0000256" key="3">
    <source>
        <dbReference type="SAM" id="SignalP"/>
    </source>
</evidence>
<dbReference type="PANTHER" id="PTHR42953">
    <property type="entry name" value="HIGH-AFFINITY ZINC UPTAKE SYSTEM PROTEIN ZNUA-RELATED"/>
    <property type="match status" value="1"/>
</dbReference>
<evidence type="ECO:0000256" key="2">
    <source>
        <dbReference type="SAM" id="MobiDB-lite"/>
    </source>
</evidence>
<name>A0A285N4U5_9BACI</name>
<feature type="coiled-coil region" evidence="1">
    <location>
        <begin position="196"/>
        <end position="242"/>
    </location>
</feature>